<dbReference type="NCBIfam" id="TIGR01875">
    <property type="entry name" value="cas_MJ0381"/>
    <property type="match status" value="1"/>
</dbReference>
<comment type="function">
    <text evidence="2">CRISPR (clustered regularly interspaced short palindromic repeat) is an adaptive immune system that provides protection against mobile genetic elements (viruses, transposable elements and conjugative plasmids). CRISPR clusters contain spacers, sequences complementary to antecedent mobile elements, and target invading nucleic acids. CRISPR clusters are transcribed and processed into CRISPR RNA (crRNA).</text>
</comment>
<proteinExistence type="predicted"/>
<evidence type="ECO:0000313" key="6">
    <source>
        <dbReference type="Proteomes" id="UP000193911"/>
    </source>
</evidence>
<keyword evidence="1" id="KW-0051">Antiviral defense</keyword>
<dbReference type="InterPro" id="IPR010154">
    <property type="entry name" value="CRISPR-assoc_Cas7/Cst2/DevR"/>
</dbReference>
<evidence type="ECO:0000313" key="3">
    <source>
        <dbReference type="EMBL" id="APH14113.1"/>
    </source>
</evidence>
<gene>
    <name evidence="4" type="ORF">B2H94_02105</name>
    <name evidence="3" type="ORF">NPD5_1265</name>
</gene>
<name>A0A1L3NDE2_CLOSG</name>
<dbReference type="Proteomes" id="UP000182204">
    <property type="component" value="Chromosome"/>
</dbReference>
<dbReference type="NCBIfam" id="TIGR02585">
    <property type="entry name" value="cas_Cst2_DevR"/>
    <property type="match status" value="1"/>
</dbReference>
<accession>A0A1L3NDE2</accession>
<dbReference type="GO" id="GO:0051607">
    <property type="term" value="P:defense response to virus"/>
    <property type="evidence" value="ECO:0007669"/>
    <property type="project" value="UniProtKB-KW"/>
</dbReference>
<dbReference type="Pfam" id="PF01905">
    <property type="entry name" value="DevR"/>
    <property type="match status" value="1"/>
</dbReference>
<dbReference type="InterPro" id="IPR013414">
    <property type="entry name" value="Cas7/Cst2/DevR_sub_I-B/Tneap"/>
</dbReference>
<reference evidence="3 5" key="1">
    <citation type="submission" date="2015-11" db="EMBL/GenBank/DDBJ databases">
        <authorList>
            <person name="Hill K.K."/>
            <person name="Shirey T.B."/>
            <person name="Raphael B."/>
            <person name="Daligault H.E."/>
            <person name="Davenport K.W."/>
            <person name="Bruce D.C."/>
            <person name="Foley B.T."/>
            <person name="Johnson S.L."/>
        </authorList>
    </citation>
    <scope>NUCLEOTIDE SEQUENCE [LARGE SCALE GENOMIC DNA]</scope>
    <source>
        <strain evidence="3 5">CDC_1632</strain>
    </source>
</reference>
<dbReference type="EMBL" id="CP013243">
    <property type="protein sequence ID" value="APH14113.1"/>
    <property type="molecule type" value="Genomic_DNA"/>
</dbReference>
<sequence length="301" mass="33903">MNKKGLTASFIFEAESANYGEGVGNVTSLKKISRGNGDSFSYISRQAIRYNIINQMGEDKTPLDLDGTVLQFAPDATIKDYGEIDLFGYMKTKKPTKTRSAVVRLSNAVSLESFNADLDFLTNKGLLDRYNSQGEKVKDGGNIAQSEIHKSYYAYTITVDLDKVGIDENEKDAEGNILEISNGEKSQRIKSLLDTIKFLYRDIKGRRENLSPVFSIGGIYDIKNPFFENKLKVKNNKILVDTIKGVLKLDENIEKNTVSGLIEGIFNNDEEIKTQLKCKDMGEFFNVLKEEVGRYYQDETK</sequence>
<reference evidence="4 6" key="2">
    <citation type="submission" date="2017-02" db="EMBL/GenBank/DDBJ databases">
        <title>Differentiating clades of botulinum-neurotoxin-producing Clostridia with a simple, multiplex PCR assay.</title>
        <authorList>
            <person name="Williamson C.H.D."/>
            <person name="Vazquez A."/>
            <person name="Hill K."/>
            <person name="Smith T.J."/>
            <person name="Nottingham R."/>
            <person name="Stone N.E."/>
            <person name="Sobek C.J."/>
            <person name="Cocking J.H."/>
            <person name="Fernandez R.A."/>
            <person name="Caballero P.A."/>
            <person name="Leiser O.P."/>
            <person name="Keim P."/>
            <person name="Sahl J.W."/>
        </authorList>
    </citation>
    <scope>NUCLEOTIDE SEQUENCE [LARGE SCALE GENOMIC DNA]</scope>
    <source>
        <strain evidence="4 6">CLS_DGF_0088_06</strain>
    </source>
</reference>
<evidence type="ECO:0000313" key="5">
    <source>
        <dbReference type="Proteomes" id="UP000182204"/>
    </source>
</evidence>
<evidence type="ECO:0000256" key="2">
    <source>
        <dbReference type="ARBA" id="ARBA00025626"/>
    </source>
</evidence>
<dbReference type="RefSeq" id="WP_072585090.1">
    <property type="nucleotide sequence ID" value="NZ_CP013243.1"/>
</dbReference>
<protein>
    <submittedName>
        <fullName evidence="3">CRISPR-associated autoregulator DevR family protein</fullName>
    </submittedName>
    <submittedName>
        <fullName evidence="4">Type I-B CRISPR-associated protein Cas7/Cst2/DevR</fullName>
    </submittedName>
</protein>
<dbReference type="Proteomes" id="UP000193911">
    <property type="component" value="Unassembled WGS sequence"/>
</dbReference>
<organism evidence="3 5">
    <name type="scientific">Clostridium sporogenes</name>
    <dbReference type="NCBI Taxonomy" id="1509"/>
    <lineage>
        <taxon>Bacteria</taxon>
        <taxon>Bacillati</taxon>
        <taxon>Bacillota</taxon>
        <taxon>Clostridia</taxon>
        <taxon>Eubacteriales</taxon>
        <taxon>Clostridiaceae</taxon>
        <taxon>Clostridium</taxon>
    </lineage>
</organism>
<evidence type="ECO:0000313" key="4">
    <source>
        <dbReference type="EMBL" id="OSB17942.1"/>
    </source>
</evidence>
<evidence type="ECO:0000256" key="1">
    <source>
        <dbReference type="ARBA" id="ARBA00023118"/>
    </source>
</evidence>
<dbReference type="AlphaFoldDB" id="A0A1L3NDE2"/>
<dbReference type="EMBL" id="MWJJ01000001">
    <property type="protein sequence ID" value="OSB17942.1"/>
    <property type="molecule type" value="Genomic_DNA"/>
</dbReference>